<protein>
    <submittedName>
        <fullName evidence="4">CMP/dCMP deaminase zinc-binding</fullName>
    </submittedName>
</protein>
<proteinExistence type="predicted"/>
<dbReference type="InterPro" id="IPR016192">
    <property type="entry name" value="APOBEC/CMP_deaminase_Zn-bd"/>
</dbReference>
<organism evidence="4 5">
    <name type="scientific">Candidatus Micrarchaeum acidiphilum ARMAN-2</name>
    <dbReference type="NCBI Taxonomy" id="425595"/>
    <lineage>
        <taxon>Archaea</taxon>
        <taxon>Candidatus Micrarchaeota</taxon>
        <taxon>Candidatus Micrarchaeia</taxon>
        <taxon>Candidatus Micrarchaeales</taxon>
        <taxon>Candidatus Micrarchaeaceae</taxon>
        <taxon>Candidatus Micrarchaeum</taxon>
    </lineage>
</organism>
<dbReference type="EMBL" id="GG697237">
    <property type="protein sequence ID" value="EET90455.1"/>
    <property type="molecule type" value="Genomic_DNA"/>
</dbReference>
<reference evidence="4 5" key="1">
    <citation type="journal article" date="2009" name="Genome Biol.">
        <title>Community-wide analysis of microbial genome sequence signatures.</title>
        <authorList>
            <person name="Dick G.J."/>
            <person name="Andersson A.F."/>
            <person name="Baker B.J."/>
            <person name="Simmons S.L."/>
            <person name="Thomas B.C."/>
            <person name="Yelton A.P."/>
            <person name="Banfield J.F."/>
        </authorList>
    </citation>
    <scope>NUCLEOTIDE SEQUENCE [LARGE SCALE GENOMIC DNA]</scope>
    <source>
        <strain evidence="4">ARMAN-2</strain>
    </source>
</reference>
<dbReference type="Pfam" id="PF00383">
    <property type="entry name" value="dCMP_cyt_deam_1"/>
    <property type="match status" value="1"/>
</dbReference>
<dbReference type="InterPro" id="IPR002125">
    <property type="entry name" value="CMP_dCMP_dom"/>
</dbReference>
<dbReference type="PROSITE" id="PS00903">
    <property type="entry name" value="CYT_DCMP_DEAMINASES_1"/>
    <property type="match status" value="1"/>
</dbReference>
<dbReference type="Proteomes" id="UP000332487">
    <property type="component" value="Unassembled WGS sequence"/>
</dbReference>
<evidence type="ECO:0000313" key="5">
    <source>
        <dbReference type="Proteomes" id="UP000332487"/>
    </source>
</evidence>
<evidence type="ECO:0000313" key="4">
    <source>
        <dbReference type="EMBL" id="EET90455.1"/>
    </source>
</evidence>
<dbReference type="AlphaFoldDB" id="C7DGC7"/>
<feature type="domain" description="CMP/dCMP-type deaminase" evidence="3">
    <location>
        <begin position="8"/>
        <end position="132"/>
    </location>
</feature>
<keyword evidence="5" id="KW-1185">Reference proteome</keyword>
<sequence length="316" mass="35867">MAIRIRSETDRAEIKEEVEKALYAKEHLAMTFRSSVGYAVRTYDGKIYTGANIETYGQDGGIHAERMAVYRAHLDGYNGTDLKRLTGVFTDAGTKINQPVTPPCLPCQSMLLEFAHPYIQIVKADAGGNVVYEALLADFYKENPLTTIFPTVTTRLGKPRSNMDAKLPLNRELEVYYINDSAFRIVTNGIFHAEKPQLSISRLYDNISEAWSAETSADPERWSRDNPAWGQCAITAAVVYDHFGGRILRTEVRGVEGVSSHYYNQLPDGRFVDFTKQQFDSGATFENEQERTKEYIISYPKTKERYDLLLRRMAKV</sequence>
<dbReference type="GO" id="GO:0008270">
    <property type="term" value="F:zinc ion binding"/>
    <property type="evidence" value="ECO:0007669"/>
    <property type="project" value="InterPro"/>
</dbReference>
<gene>
    <name evidence="4" type="ORF">UNLARM2_0131</name>
</gene>
<accession>C7DGC7</accession>
<keyword evidence="1" id="KW-0479">Metal-binding</keyword>
<dbReference type="InterPro" id="IPR016193">
    <property type="entry name" value="Cytidine_deaminase-like"/>
</dbReference>
<dbReference type="Pfam" id="PF24585">
    <property type="entry name" value="YunG"/>
    <property type="match status" value="1"/>
</dbReference>
<keyword evidence="2" id="KW-0862">Zinc</keyword>
<dbReference type="GO" id="GO:0016787">
    <property type="term" value="F:hydrolase activity"/>
    <property type="evidence" value="ECO:0007669"/>
    <property type="project" value="InterPro"/>
</dbReference>
<evidence type="ECO:0000256" key="1">
    <source>
        <dbReference type="ARBA" id="ARBA00022723"/>
    </source>
</evidence>
<evidence type="ECO:0000259" key="3">
    <source>
        <dbReference type="PROSITE" id="PS51747"/>
    </source>
</evidence>
<dbReference type="CDD" id="cd01283">
    <property type="entry name" value="cytidine_deaminase"/>
    <property type="match status" value="1"/>
</dbReference>
<name>C7DGC7_MICA2</name>
<dbReference type="Gene3D" id="3.40.140.10">
    <property type="entry name" value="Cytidine Deaminase, domain 2"/>
    <property type="match status" value="1"/>
</dbReference>
<dbReference type="InterPro" id="IPR056238">
    <property type="entry name" value="YunG-like"/>
</dbReference>
<reference evidence="4 5" key="2">
    <citation type="journal article" date="2010" name="Proc. Natl. Acad. Sci. U.S.A.">
        <title>Enigmatic, ultrasmall, uncultivated Archaea.</title>
        <authorList>
            <person name="Baker B.J."/>
            <person name="Comolli L.R."/>
            <person name="Dick G.J."/>
            <person name="Hauser L.J."/>
            <person name="Hyatt D."/>
            <person name="Dill B.D."/>
            <person name="Land M.L."/>
            <person name="Verberkmoes N.C."/>
            <person name="Hettich R.L."/>
            <person name="Banfield J.F."/>
        </authorList>
    </citation>
    <scope>NUCLEOTIDE SEQUENCE [LARGE SCALE GENOMIC DNA]</scope>
    <source>
        <strain evidence="4">ARMAN-2</strain>
    </source>
</reference>
<evidence type="ECO:0000256" key="2">
    <source>
        <dbReference type="ARBA" id="ARBA00022833"/>
    </source>
</evidence>
<dbReference type="SUPFAM" id="SSF53927">
    <property type="entry name" value="Cytidine deaminase-like"/>
    <property type="match status" value="1"/>
</dbReference>
<dbReference type="PROSITE" id="PS51747">
    <property type="entry name" value="CYT_DCMP_DEAMINASES_2"/>
    <property type="match status" value="1"/>
</dbReference>